<gene>
    <name evidence="2" type="ORF">BC938DRAFT_481317</name>
</gene>
<comment type="caution">
    <text evidence="2">The sequence shown here is derived from an EMBL/GenBank/DDBJ whole genome shotgun (WGS) entry which is preliminary data.</text>
</comment>
<reference evidence="2 3" key="1">
    <citation type="journal article" date="2018" name="New Phytol.">
        <title>Phylogenomics of Endogonaceae and evolution of mycorrhizas within Mucoromycota.</title>
        <authorList>
            <person name="Chang Y."/>
            <person name="Desiro A."/>
            <person name="Na H."/>
            <person name="Sandor L."/>
            <person name="Lipzen A."/>
            <person name="Clum A."/>
            <person name="Barry K."/>
            <person name="Grigoriev I.V."/>
            <person name="Martin F.M."/>
            <person name="Stajich J.E."/>
            <person name="Smith M.E."/>
            <person name="Bonito G."/>
            <person name="Spatafora J.W."/>
        </authorList>
    </citation>
    <scope>NUCLEOTIDE SEQUENCE [LARGE SCALE GENOMIC DNA]</scope>
    <source>
        <strain evidence="2 3">AD002</strain>
    </source>
</reference>
<accession>A0A433QGF8</accession>
<dbReference type="Proteomes" id="UP000274822">
    <property type="component" value="Unassembled WGS sequence"/>
</dbReference>
<proteinExistence type="predicted"/>
<feature type="chain" id="PRO_5019370003" evidence="1">
    <location>
        <begin position="20"/>
        <end position="323"/>
    </location>
</feature>
<evidence type="ECO:0000256" key="1">
    <source>
        <dbReference type="SAM" id="SignalP"/>
    </source>
</evidence>
<evidence type="ECO:0000313" key="3">
    <source>
        <dbReference type="Proteomes" id="UP000274822"/>
    </source>
</evidence>
<organism evidence="2 3">
    <name type="scientific">Jimgerdemannia flammicorona</name>
    <dbReference type="NCBI Taxonomy" id="994334"/>
    <lineage>
        <taxon>Eukaryota</taxon>
        <taxon>Fungi</taxon>
        <taxon>Fungi incertae sedis</taxon>
        <taxon>Mucoromycota</taxon>
        <taxon>Mucoromycotina</taxon>
        <taxon>Endogonomycetes</taxon>
        <taxon>Endogonales</taxon>
        <taxon>Endogonaceae</taxon>
        <taxon>Jimgerdemannia</taxon>
    </lineage>
</organism>
<feature type="signal peptide" evidence="1">
    <location>
        <begin position="1"/>
        <end position="19"/>
    </location>
</feature>
<evidence type="ECO:0000313" key="2">
    <source>
        <dbReference type="EMBL" id="RUS28885.1"/>
    </source>
</evidence>
<sequence length="323" mass="38052">MTKLFCILISAFAIQIAFTIPRGKRSPAKPHDTNIEVPELENFIKGYKGSKVCEDPYPFLAMVNRINRPTGTINSFADLHLSEARDSRAAMRPVRTEPQLLCKCSFLVVNSAHIDGYTIASHKAPYYYYNDFEPYIVTYYIFASPHITPKDAWLVIDHEPALFSLQFDYKPYFDNLKQYENEKCEDCETEVRIFDKYPYNPKPIPLSSIPYAIASQIYDTEGSKSENKFMSYEYKVGYPEPEFYEKRYRYSHYPAYQADDESHMYKVRRRCCYRGIHLLYFMTYLFLYTKASRIQHTSRPSGFPRQRRLEQASMTWTLSKLRS</sequence>
<keyword evidence="1" id="KW-0732">Signal</keyword>
<dbReference type="AlphaFoldDB" id="A0A433QGF8"/>
<keyword evidence="3" id="KW-1185">Reference proteome</keyword>
<dbReference type="EMBL" id="RBNJ01005976">
    <property type="protein sequence ID" value="RUS28885.1"/>
    <property type="molecule type" value="Genomic_DNA"/>
</dbReference>
<protein>
    <submittedName>
        <fullName evidence="2">Uncharacterized protein</fullName>
    </submittedName>
</protein>
<name>A0A433QGF8_9FUNG</name>